<dbReference type="EMBL" id="CAMXCT020006616">
    <property type="protein sequence ID" value="CAL1170401.1"/>
    <property type="molecule type" value="Genomic_DNA"/>
</dbReference>
<accession>A0A9P1DX16</accession>
<dbReference type="GO" id="GO:0030991">
    <property type="term" value="C:intraciliary transport particle A"/>
    <property type="evidence" value="ECO:0007669"/>
    <property type="project" value="TreeGrafter"/>
</dbReference>
<dbReference type="GO" id="GO:0035721">
    <property type="term" value="P:intraciliary retrograde transport"/>
    <property type="evidence" value="ECO:0007669"/>
    <property type="project" value="TreeGrafter"/>
</dbReference>
<evidence type="ECO:0000256" key="4">
    <source>
        <dbReference type="ARBA" id="ARBA00023069"/>
    </source>
</evidence>
<evidence type="ECO:0000256" key="5">
    <source>
        <dbReference type="ARBA" id="ARBA00023273"/>
    </source>
</evidence>
<comment type="subcellular location">
    <subcellularLocation>
        <location evidence="1">Cell projection</location>
        <location evidence="1">Cilium</location>
    </subcellularLocation>
</comment>
<keyword evidence="10" id="KW-1185">Reference proteome</keyword>
<reference evidence="8" key="2">
    <citation type="submission" date="2024-04" db="EMBL/GenBank/DDBJ databases">
        <authorList>
            <person name="Chen Y."/>
            <person name="Shah S."/>
            <person name="Dougan E. K."/>
            <person name="Thang M."/>
            <person name="Chan C."/>
        </authorList>
    </citation>
    <scope>NUCLEOTIDE SEQUENCE [LARGE SCALE GENOMIC DNA]</scope>
</reference>
<dbReference type="PANTHER" id="PTHR15722:SF7">
    <property type="entry name" value="INTRAFLAGELLAR TRANSPORT PROTEIN 140 HOMOLOG"/>
    <property type="match status" value="1"/>
</dbReference>
<proteinExistence type="predicted"/>
<evidence type="ECO:0000259" key="6">
    <source>
        <dbReference type="Pfam" id="PF24762"/>
    </source>
</evidence>
<evidence type="ECO:0000313" key="10">
    <source>
        <dbReference type="Proteomes" id="UP001152797"/>
    </source>
</evidence>
<name>A0A9P1DX16_9DINO</name>
<dbReference type="OrthoDB" id="10258787at2759"/>
<evidence type="ECO:0000313" key="7">
    <source>
        <dbReference type="EMBL" id="CAI4017026.1"/>
    </source>
</evidence>
<dbReference type="AlphaFoldDB" id="A0A9P1DX16"/>
<dbReference type="PANTHER" id="PTHR15722">
    <property type="entry name" value="IFT140/172-RELATED"/>
    <property type="match status" value="1"/>
</dbReference>
<feature type="domain" description="IF140/IFT172/WDR19 TPR" evidence="6">
    <location>
        <begin position="151"/>
        <end position="228"/>
    </location>
</feature>
<keyword evidence="2" id="KW-0853">WD repeat</keyword>
<keyword evidence="3" id="KW-0677">Repeat</keyword>
<comment type="caution">
    <text evidence="7">The sequence shown here is derived from an EMBL/GenBank/DDBJ whole genome shotgun (WGS) entry which is preliminary data.</text>
</comment>
<dbReference type="Pfam" id="PF24762">
    <property type="entry name" value="TPR_IF140-IFT172"/>
    <property type="match status" value="1"/>
</dbReference>
<evidence type="ECO:0000256" key="1">
    <source>
        <dbReference type="ARBA" id="ARBA00004138"/>
    </source>
</evidence>
<evidence type="ECO:0000256" key="3">
    <source>
        <dbReference type="ARBA" id="ARBA00022737"/>
    </source>
</evidence>
<organism evidence="7">
    <name type="scientific">Cladocopium goreaui</name>
    <dbReference type="NCBI Taxonomy" id="2562237"/>
    <lineage>
        <taxon>Eukaryota</taxon>
        <taxon>Sar</taxon>
        <taxon>Alveolata</taxon>
        <taxon>Dinophyceae</taxon>
        <taxon>Suessiales</taxon>
        <taxon>Symbiodiniaceae</taxon>
        <taxon>Cladocopium</taxon>
    </lineage>
</organism>
<dbReference type="GO" id="GO:0036064">
    <property type="term" value="C:ciliary basal body"/>
    <property type="evidence" value="ECO:0007669"/>
    <property type="project" value="TreeGrafter"/>
</dbReference>
<keyword evidence="4" id="KW-0969">Cilium</keyword>
<reference evidence="7" key="1">
    <citation type="submission" date="2022-10" db="EMBL/GenBank/DDBJ databases">
        <authorList>
            <person name="Chen Y."/>
            <person name="Dougan E. K."/>
            <person name="Chan C."/>
            <person name="Rhodes N."/>
            <person name="Thang M."/>
        </authorList>
    </citation>
    <scope>NUCLEOTIDE SEQUENCE</scope>
</reference>
<evidence type="ECO:0000256" key="2">
    <source>
        <dbReference type="ARBA" id="ARBA00022574"/>
    </source>
</evidence>
<keyword evidence="5" id="KW-0966">Cell projection</keyword>
<dbReference type="Proteomes" id="UP001152797">
    <property type="component" value="Unassembled WGS sequence"/>
</dbReference>
<gene>
    <name evidence="7" type="ORF">C1SCF055_LOCUS41704</name>
</gene>
<dbReference type="Gene3D" id="1.25.40.470">
    <property type="match status" value="1"/>
</dbReference>
<dbReference type="InterPro" id="IPR056168">
    <property type="entry name" value="TPR_IF140/IFT172/WDR19"/>
</dbReference>
<dbReference type="EMBL" id="CAMXCT030006616">
    <property type="protein sequence ID" value="CAL4804338.1"/>
    <property type="molecule type" value="Genomic_DNA"/>
</dbReference>
<dbReference type="EMBL" id="CAMXCT010006616">
    <property type="protein sequence ID" value="CAI4017026.1"/>
    <property type="molecule type" value="Genomic_DNA"/>
</dbReference>
<dbReference type="GO" id="GO:0005930">
    <property type="term" value="C:axoneme"/>
    <property type="evidence" value="ECO:0007669"/>
    <property type="project" value="TreeGrafter"/>
</dbReference>
<evidence type="ECO:0000313" key="9">
    <source>
        <dbReference type="EMBL" id="CAL4804338.1"/>
    </source>
</evidence>
<evidence type="ECO:0000313" key="8">
    <source>
        <dbReference type="EMBL" id="CAL1170401.1"/>
    </source>
</evidence>
<protein>
    <submittedName>
        <fullName evidence="9">AP-1 complex subunit gamma-1</fullName>
    </submittedName>
</protein>
<sequence length="238" mass="26477">MSHADMLKDEDLTGSELYSSLTSVPNNGQLLERHRHKLWQASRLLCCEVVPQALAYSEKPMPPEAITLFIATSEQILLQDNISCIDPENHSVTRMPAGLIVPRVYFSRLGTSEDGGDPITKNVLRDFAGLENMDEETTAALLNFSYHLACGNTDEAYKSVKGVRSSNVWESMSKMCVKTGRLDVAQKCLGQMSHARAAGALRQCPEQEPEARLAVVAVHLDMIDDADAWKQWRSFRPL</sequence>